<dbReference type="GO" id="GO:0047134">
    <property type="term" value="F:protein-disulfide reductase [NAD(P)H] activity"/>
    <property type="evidence" value="ECO:0007669"/>
    <property type="project" value="UniProtKB-EC"/>
</dbReference>
<evidence type="ECO:0000256" key="1">
    <source>
        <dbReference type="ARBA" id="ARBA00012612"/>
    </source>
</evidence>
<dbReference type="InterPro" id="IPR013766">
    <property type="entry name" value="Thioredoxin_domain"/>
</dbReference>
<gene>
    <name evidence="9" type="ORF">M513_04558</name>
    <name evidence="10" type="ORF">M514_04558</name>
</gene>
<comment type="catalytic activity">
    <reaction evidence="7">
        <text>[protein]-dithiol + NADP(+) = [protein]-disulfide + NADPH + H(+)</text>
        <dbReference type="Rhea" id="RHEA:18753"/>
        <dbReference type="Rhea" id="RHEA-COMP:10593"/>
        <dbReference type="Rhea" id="RHEA-COMP:10594"/>
        <dbReference type="ChEBI" id="CHEBI:15378"/>
        <dbReference type="ChEBI" id="CHEBI:29950"/>
        <dbReference type="ChEBI" id="CHEBI:50058"/>
        <dbReference type="ChEBI" id="CHEBI:57783"/>
        <dbReference type="ChEBI" id="CHEBI:58349"/>
        <dbReference type="EC" id="1.8.1.8"/>
    </reaction>
</comment>
<evidence type="ECO:0000313" key="9">
    <source>
        <dbReference type="EMBL" id="KFD54613.1"/>
    </source>
</evidence>
<keyword evidence="3" id="KW-0560">Oxidoreductase</keyword>
<keyword evidence="4" id="KW-0520">NAD</keyword>
<dbReference type="PROSITE" id="PS51352">
    <property type="entry name" value="THIOREDOXIN_2"/>
    <property type="match status" value="1"/>
</dbReference>
<keyword evidence="2" id="KW-0677">Repeat</keyword>
<comment type="catalytic activity">
    <reaction evidence="6">
        <text>[protein]-dithiol + NAD(+) = [protein]-disulfide + NADH + H(+)</text>
        <dbReference type="Rhea" id="RHEA:18749"/>
        <dbReference type="Rhea" id="RHEA-COMP:10593"/>
        <dbReference type="Rhea" id="RHEA-COMP:10594"/>
        <dbReference type="ChEBI" id="CHEBI:15378"/>
        <dbReference type="ChEBI" id="CHEBI:29950"/>
        <dbReference type="ChEBI" id="CHEBI:50058"/>
        <dbReference type="ChEBI" id="CHEBI:57540"/>
        <dbReference type="ChEBI" id="CHEBI:57945"/>
        <dbReference type="EC" id="1.8.1.8"/>
    </reaction>
</comment>
<evidence type="ECO:0000256" key="4">
    <source>
        <dbReference type="ARBA" id="ARBA00023027"/>
    </source>
</evidence>
<feature type="domain" description="Thioredoxin" evidence="8">
    <location>
        <begin position="48"/>
        <end position="196"/>
    </location>
</feature>
<dbReference type="SUPFAM" id="SSF52833">
    <property type="entry name" value="Thioredoxin-like"/>
    <property type="match status" value="1"/>
</dbReference>
<dbReference type="AlphaFoldDB" id="A0A085NIE1"/>
<proteinExistence type="inferred from homology"/>
<dbReference type="Proteomes" id="UP000030764">
    <property type="component" value="Unassembled WGS sequence"/>
</dbReference>
<evidence type="ECO:0000256" key="2">
    <source>
        <dbReference type="ARBA" id="ARBA00022737"/>
    </source>
</evidence>
<evidence type="ECO:0000259" key="8">
    <source>
        <dbReference type="PROSITE" id="PS51352"/>
    </source>
</evidence>
<evidence type="ECO:0000313" key="11">
    <source>
        <dbReference type="Proteomes" id="UP000030764"/>
    </source>
</evidence>
<reference evidence="10 11" key="1">
    <citation type="journal article" date="2014" name="Nat. Genet.">
        <title>Genome and transcriptome of the porcine whipworm Trichuris suis.</title>
        <authorList>
            <person name="Jex A.R."/>
            <person name="Nejsum P."/>
            <person name="Schwarz E.M."/>
            <person name="Hu L."/>
            <person name="Young N.D."/>
            <person name="Hall R.S."/>
            <person name="Korhonen P.K."/>
            <person name="Liao S."/>
            <person name="Thamsborg S."/>
            <person name="Xia J."/>
            <person name="Xu P."/>
            <person name="Wang S."/>
            <person name="Scheerlinck J.P."/>
            <person name="Hofmann A."/>
            <person name="Sternberg P.W."/>
            <person name="Wang J."/>
            <person name="Gasser R.B."/>
        </authorList>
    </citation>
    <scope>NUCLEOTIDE SEQUENCE [LARGE SCALE GENOMIC DNA]</scope>
    <source>
        <strain evidence="10">DCEP-RM93F</strain>
        <strain evidence="9">DCEP-RM93M</strain>
    </source>
</reference>
<evidence type="ECO:0000256" key="6">
    <source>
        <dbReference type="ARBA" id="ARBA00047388"/>
    </source>
</evidence>
<name>A0A085NIE1_9BILA</name>
<protein>
    <recommendedName>
        <fullName evidence="1">protein-disulfide reductase</fullName>
        <ecNumber evidence="1">1.8.1.8</ecNumber>
    </recommendedName>
</protein>
<organism evidence="10">
    <name type="scientific">Trichuris suis</name>
    <name type="common">pig whipworm</name>
    <dbReference type="NCBI Taxonomy" id="68888"/>
    <lineage>
        <taxon>Eukaryota</taxon>
        <taxon>Metazoa</taxon>
        <taxon>Ecdysozoa</taxon>
        <taxon>Nematoda</taxon>
        <taxon>Enoplea</taxon>
        <taxon>Dorylaimia</taxon>
        <taxon>Trichinellida</taxon>
        <taxon>Trichuridae</taxon>
        <taxon>Trichuris</taxon>
    </lineage>
</organism>
<dbReference type="Gene3D" id="3.40.30.10">
    <property type="entry name" value="Glutaredoxin"/>
    <property type="match status" value="1"/>
</dbReference>
<dbReference type="InterPro" id="IPR052259">
    <property type="entry name" value="Nucleoredoxin-like"/>
</dbReference>
<dbReference type="InterPro" id="IPR012336">
    <property type="entry name" value="Thioredoxin-like_fold"/>
</dbReference>
<dbReference type="Proteomes" id="UP000030758">
    <property type="component" value="Unassembled WGS sequence"/>
</dbReference>
<evidence type="ECO:0000256" key="3">
    <source>
        <dbReference type="ARBA" id="ARBA00023002"/>
    </source>
</evidence>
<dbReference type="InterPro" id="IPR036249">
    <property type="entry name" value="Thioredoxin-like_sf"/>
</dbReference>
<keyword evidence="11" id="KW-1185">Reference proteome</keyword>
<dbReference type="Pfam" id="PF13905">
    <property type="entry name" value="Thioredoxin_8"/>
    <property type="match status" value="1"/>
</dbReference>
<dbReference type="PANTHER" id="PTHR13871:SF18">
    <property type="entry name" value="THIOREDOXIN DOMAIN-CONTAINING PROTEIN"/>
    <property type="match status" value="1"/>
</dbReference>
<evidence type="ECO:0000256" key="5">
    <source>
        <dbReference type="ARBA" id="ARBA00025782"/>
    </source>
</evidence>
<sequence length="205" mass="23263">MYRRLIHLVKNDRGSKDAMITEETFSSRSTQGSDSGMSGDASIHTGNWLEGIRLMKTNFLGIASPVQFEMLWNKVILLYFTASWCSACAKFMDKLKEFSGQINFDQLEIVMICVDSDEVVARNYLSKKHRKWAWLEADHEKVKQLMATYDVICIPVVVLVDRNGKVLRKNIRAQIASSIGKRAKVIVSEWVKQLHSSDSATGKND</sequence>
<comment type="similarity">
    <text evidence="5">Belongs to the nucleoredoxin family.</text>
</comment>
<evidence type="ECO:0000313" key="10">
    <source>
        <dbReference type="EMBL" id="KFD69237.1"/>
    </source>
</evidence>
<dbReference type="EMBL" id="KL363206">
    <property type="protein sequence ID" value="KFD54613.1"/>
    <property type="molecule type" value="Genomic_DNA"/>
</dbReference>
<accession>A0A085NIE1</accession>
<dbReference type="PANTHER" id="PTHR13871">
    <property type="entry name" value="THIOREDOXIN"/>
    <property type="match status" value="1"/>
</dbReference>
<dbReference type="EC" id="1.8.1.8" evidence="1"/>
<dbReference type="EMBL" id="KL367497">
    <property type="protein sequence ID" value="KFD69237.1"/>
    <property type="molecule type" value="Genomic_DNA"/>
</dbReference>
<evidence type="ECO:0000256" key="7">
    <source>
        <dbReference type="ARBA" id="ARBA00047804"/>
    </source>
</evidence>